<organism evidence="2">
    <name type="scientific">Salix viminalis</name>
    <name type="common">Common osier</name>
    <name type="synonym">Basket willow</name>
    <dbReference type="NCBI Taxonomy" id="40686"/>
    <lineage>
        <taxon>Eukaryota</taxon>
        <taxon>Viridiplantae</taxon>
        <taxon>Streptophyta</taxon>
        <taxon>Embryophyta</taxon>
        <taxon>Tracheophyta</taxon>
        <taxon>Spermatophyta</taxon>
        <taxon>Magnoliopsida</taxon>
        <taxon>eudicotyledons</taxon>
        <taxon>Gunneridae</taxon>
        <taxon>Pentapetalae</taxon>
        <taxon>rosids</taxon>
        <taxon>fabids</taxon>
        <taxon>Malpighiales</taxon>
        <taxon>Salicaceae</taxon>
        <taxon>Saliceae</taxon>
        <taxon>Salix</taxon>
    </lineage>
</organism>
<sequence>MAQTLKCINGFKYQRRCRKLTLGLATKRLRDLKMRLASAKARPYRHNEKKLDSRMISYYFIEYSKRFRRYKFYDPTTKSIFKMGNARFFENVEFYWRVIMVLVAHFNLELYQMDVNTVFLNGNIDEMIYMMQPKTFVSRDPKNMELTIGKQLNGFCGTYKEKKDYMLTYQSLAKLEIIGYSDSYFAGSQDSMKFMLGYIYMIVGGVVSTMRCKFKLAILYSSNNRSSSKSKHIDIKFLAVNERV</sequence>
<proteinExistence type="predicted"/>
<protein>
    <recommendedName>
        <fullName evidence="1">Retroviral polymerase SH3-like domain-containing protein</fullName>
    </recommendedName>
</protein>
<accession>A0A6N2LWI3</accession>
<dbReference type="AlphaFoldDB" id="A0A6N2LWI3"/>
<feature type="domain" description="Retroviral polymerase SH3-like" evidence="1">
    <location>
        <begin position="45"/>
        <end position="97"/>
    </location>
</feature>
<gene>
    <name evidence="2" type="ORF">SVIM_LOCUS286200</name>
</gene>
<dbReference type="InterPro" id="IPR057670">
    <property type="entry name" value="SH3_retrovirus"/>
</dbReference>
<dbReference type="PANTHER" id="PTHR36363">
    <property type="entry name" value="OS04G0687200 PROTEIN"/>
    <property type="match status" value="1"/>
</dbReference>
<dbReference type="EMBL" id="CAADRP010001626">
    <property type="protein sequence ID" value="VFU45612.1"/>
    <property type="molecule type" value="Genomic_DNA"/>
</dbReference>
<dbReference type="PANTHER" id="PTHR36363:SF1">
    <property type="entry name" value="OS04G0687200 PROTEIN"/>
    <property type="match status" value="1"/>
</dbReference>
<reference evidence="2" key="1">
    <citation type="submission" date="2019-03" db="EMBL/GenBank/DDBJ databases">
        <authorList>
            <person name="Mank J."/>
            <person name="Almeida P."/>
        </authorList>
    </citation>
    <scope>NUCLEOTIDE SEQUENCE</scope>
    <source>
        <strain evidence="2">78183</strain>
    </source>
</reference>
<evidence type="ECO:0000259" key="1">
    <source>
        <dbReference type="Pfam" id="PF25597"/>
    </source>
</evidence>
<dbReference type="Pfam" id="PF25597">
    <property type="entry name" value="SH3_retrovirus"/>
    <property type="match status" value="1"/>
</dbReference>
<evidence type="ECO:0000313" key="2">
    <source>
        <dbReference type="EMBL" id="VFU45612.1"/>
    </source>
</evidence>
<name>A0A6N2LWI3_SALVM</name>